<evidence type="ECO:0000313" key="1">
    <source>
        <dbReference type="EMBL" id="GHF93410.1"/>
    </source>
</evidence>
<dbReference type="EMBL" id="BNAL01000001">
    <property type="protein sequence ID" value="GHF93410.1"/>
    <property type="molecule type" value="Genomic_DNA"/>
</dbReference>
<name>A0ABQ3K0H2_9DEIO</name>
<keyword evidence="2" id="KW-1185">Reference proteome</keyword>
<reference evidence="2" key="1">
    <citation type="journal article" date="2019" name="Int. J. Syst. Evol. Microbiol.">
        <title>The Global Catalogue of Microorganisms (GCM) 10K type strain sequencing project: providing services to taxonomists for standard genome sequencing and annotation.</title>
        <authorList>
            <consortium name="The Broad Institute Genomics Platform"/>
            <consortium name="The Broad Institute Genome Sequencing Center for Infectious Disease"/>
            <person name="Wu L."/>
            <person name="Ma J."/>
        </authorList>
    </citation>
    <scope>NUCLEOTIDE SEQUENCE [LARGE SCALE GENOMIC DNA]</scope>
    <source>
        <strain evidence="2">CGMCC 1.18439</strain>
    </source>
</reference>
<organism evidence="1 2">
    <name type="scientific">Deinococcus piscis</name>
    <dbReference type="NCBI Taxonomy" id="394230"/>
    <lineage>
        <taxon>Bacteria</taxon>
        <taxon>Thermotogati</taxon>
        <taxon>Deinococcota</taxon>
        <taxon>Deinococci</taxon>
        <taxon>Deinococcales</taxon>
        <taxon>Deinococcaceae</taxon>
        <taxon>Deinococcus</taxon>
    </lineage>
</organism>
<comment type="caution">
    <text evidence="1">The sequence shown here is derived from an EMBL/GenBank/DDBJ whole genome shotgun (WGS) entry which is preliminary data.</text>
</comment>
<proteinExistence type="predicted"/>
<evidence type="ECO:0000313" key="2">
    <source>
        <dbReference type="Proteomes" id="UP000632154"/>
    </source>
</evidence>
<dbReference type="RefSeq" id="WP_189641765.1">
    <property type="nucleotide sequence ID" value="NZ_BNAL01000001.1"/>
</dbReference>
<dbReference type="Proteomes" id="UP000632154">
    <property type="component" value="Unassembled WGS sequence"/>
</dbReference>
<sequence length="98" mass="10872">MCLQVKDIVSIRLSHCRAERAASEGQYHLAALHYRSCLEAAERREDPQAVRFFALRLADCYVQMGLSAKAQAFTELAGYAPMRAIRRDGDASADTALP</sequence>
<accession>A0ABQ3K0H2</accession>
<gene>
    <name evidence="1" type="ORF">GCM10017783_01760</name>
</gene>
<protein>
    <submittedName>
        <fullName evidence="1">Uncharacterized protein</fullName>
    </submittedName>
</protein>